<evidence type="ECO:0000313" key="4">
    <source>
        <dbReference type="Proteomes" id="UP000271603"/>
    </source>
</evidence>
<dbReference type="EMBL" id="LR134155">
    <property type="protein sequence ID" value="VEA70717.1"/>
    <property type="molecule type" value="Genomic_DNA"/>
</dbReference>
<organism evidence="3 4">
    <name type="scientific">Serratia rubidaea</name>
    <name type="common">Serratia marinorubra</name>
    <dbReference type="NCBI Taxonomy" id="61652"/>
    <lineage>
        <taxon>Bacteria</taxon>
        <taxon>Pseudomonadati</taxon>
        <taxon>Pseudomonadota</taxon>
        <taxon>Gammaproteobacteria</taxon>
        <taxon>Enterobacterales</taxon>
        <taxon>Yersiniaceae</taxon>
        <taxon>Serratia</taxon>
    </lineage>
</organism>
<keyword evidence="2" id="KW-0472">Membrane</keyword>
<evidence type="ECO:0000313" key="3">
    <source>
        <dbReference type="EMBL" id="VEA70717.1"/>
    </source>
</evidence>
<proteinExistence type="predicted"/>
<keyword evidence="2" id="KW-0812">Transmembrane</keyword>
<evidence type="ECO:0000256" key="2">
    <source>
        <dbReference type="SAM" id="Phobius"/>
    </source>
</evidence>
<sequence length="72" mass="8098">MKLTQFKNGSRLAIPAIFAALFIVASTITLYYYSATLSKRGCTPSPARRKTTRGRSRNSPSSWRSLKPMWNS</sequence>
<keyword evidence="2" id="KW-1133">Transmembrane helix</keyword>
<feature type="transmembrane region" description="Helical" evidence="2">
    <location>
        <begin position="12"/>
        <end position="33"/>
    </location>
</feature>
<feature type="region of interest" description="Disordered" evidence="1">
    <location>
        <begin position="40"/>
        <end position="72"/>
    </location>
</feature>
<evidence type="ECO:0000256" key="1">
    <source>
        <dbReference type="SAM" id="MobiDB-lite"/>
    </source>
</evidence>
<gene>
    <name evidence="3" type="ORF">NCTC9419_02225</name>
</gene>
<feature type="compositionally biased region" description="Basic residues" evidence="1">
    <location>
        <begin position="47"/>
        <end position="56"/>
    </location>
</feature>
<accession>A0A3S4JR33</accession>
<dbReference type="AlphaFoldDB" id="A0A3S4JR33"/>
<protein>
    <submittedName>
        <fullName evidence="3">Uncharacterized protein</fullName>
    </submittedName>
</protein>
<feature type="compositionally biased region" description="Polar residues" evidence="1">
    <location>
        <begin position="57"/>
        <end position="72"/>
    </location>
</feature>
<name>A0A3S4JR33_SERRU</name>
<reference evidence="3 4" key="1">
    <citation type="submission" date="2018-12" db="EMBL/GenBank/DDBJ databases">
        <authorList>
            <consortium name="Pathogen Informatics"/>
        </authorList>
    </citation>
    <scope>NUCLEOTIDE SEQUENCE [LARGE SCALE GENOMIC DNA]</scope>
    <source>
        <strain evidence="3 4">NCTC9419</strain>
    </source>
</reference>
<dbReference type="Proteomes" id="UP000271603">
    <property type="component" value="Chromosome"/>
</dbReference>